<feature type="compositionally biased region" description="Polar residues" evidence="12">
    <location>
        <begin position="1"/>
        <end position="13"/>
    </location>
</feature>
<evidence type="ECO:0000256" key="9">
    <source>
        <dbReference type="ARBA" id="ARBA00023065"/>
    </source>
</evidence>
<organism evidence="15 16">
    <name type="scientific">Acropora cervicornis</name>
    <name type="common">Staghorn coral</name>
    <dbReference type="NCBI Taxonomy" id="6130"/>
    <lineage>
        <taxon>Eukaryota</taxon>
        <taxon>Metazoa</taxon>
        <taxon>Cnidaria</taxon>
        <taxon>Anthozoa</taxon>
        <taxon>Hexacorallia</taxon>
        <taxon>Scleractinia</taxon>
        <taxon>Astrocoeniina</taxon>
        <taxon>Acroporidae</taxon>
        <taxon>Acropora</taxon>
    </lineage>
</organism>
<comment type="caution">
    <text evidence="15">The sequence shown here is derived from an EMBL/GenBank/DDBJ whole genome shotgun (WGS) entry which is preliminary data.</text>
</comment>
<dbReference type="GO" id="GO:0001508">
    <property type="term" value="P:action potential"/>
    <property type="evidence" value="ECO:0007669"/>
    <property type="project" value="TreeGrafter"/>
</dbReference>
<evidence type="ECO:0000256" key="13">
    <source>
        <dbReference type="SAM" id="Phobius"/>
    </source>
</evidence>
<dbReference type="SUPFAM" id="SSF54695">
    <property type="entry name" value="POZ domain"/>
    <property type="match status" value="1"/>
</dbReference>
<feature type="transmembrane region" description="Helical" evidence="13">
    <location>
        <begin position="274"/>
        <end position="297"/>
    </location>
</feature>
<feature type="transmembrane region" description="Helical" evidence="13">
    <location>
        <begin position="386"/>
        <end position="410"/>
    </location>
</feature>
<dbReference type="PANTHER" id="PTHR11537">
    <property type="entry name" value="VOLTAGE-GATED POTASSIUM CHANNEL"/>
    <property type="match status" value="1"/>
</dbReference>
<dbReference type="AlphaFoldDB" id="A0AAD9R149"/>
<evidence type="ECO:0000256" key="5">
    <source>
        <dbReference type="ARBA" id="ARBA00022826"/>
    </source>
</evidence>
<keyword evidence="6" id="KW-0851">Voltage-gated channel</keyword>
<sequence>MITNLSAIPTRSSYNKERRPSVFPRQPAGYPCLERLKRRHPDVKVIFNVGGRRFVTWKNTLKRFPGTLLGSDELVARFYDEDKKEYFIDRDPHLFRYILNYYRCGRLHRSFDDCNASFEEELLFYGIRPQEVHDCCFDDDNEQENHDDGKCSAKACTNTNLTQRLRKSLIARARNWMWVLLEGEAESGLRAFVGTVIIYFVGLFIILSIFATVYETVPCDGDYDSCKKRIHALELLDLVCVVVFTVEFSLRLLVCPNIVEFAKSAMNIIDFLSILPFYLTILLKSVNGSNVEGFVVLRVLRIFRVVKLTRHSKRLQRFGVAIASCVADLMSLMFVLLIAVVVFSSMIYFIERDAVEGKFISIPDSMWYTIVTMITLGYGDIVPSTFLGQIVGAICCVAGVILIALPIPIIQEKDIFKKQMLSVYNVDNLHSKLRQMKTAAERTERA</sequence>
<comment type="subcellular location">
    <subcellularLocation>
        <location evidence="1">Membrane</location>
        <topology evidence="1">Multi-pass membrane protein</topology>
    </subcellularLocation>
</comment>
<dbReference type="GO" id="GO:0005249">
    <property type="term" value="F:voltage-gated potassium channel activity"/>
    <property type="evidence" value="ECO:0007669"/>
    <property type="project" value="InterPro"/>
</dbReference>
<dbReference type="SMART" id="SM00225">
    <property type="entry name" value="BTB"/>
    <property type="match status" value="1"/>
</dbReference>
<dbReference type="InterPro" id="IPR011333">
    <property type="entry name" value="SKP1/BTB/POZ_sf"/>
</dbReference>
<dbReference type="Gene3D" id="1.20.120.350">
    <property type="entry name" value="Voltage-gated potassium channels. Chain C"/>
    <property type="match status" value="1"/>
</dbReference>
<evidence type="ECO:0000256" key="8">
    <source>
        <dbReference type="ARBA" id="ARBA00022989"/>
    </source>
</evidence>
<feature type="region of interest" description="Disordered" evidence="12">
    <location>
        <begin position="1"/>
        <end position="21"/>
    </location>
</feature>
<keyword evidence="16" id="KW-1185">Reference proteome</keyword>
<feature type="transmembrane region" description="Helical" evidence="13">
    <location>
        <begin position="235"/>
        <end position="254"/>
    </location>
</feature>
<dbReference type="PRINTS" id="PR01491">
    <property type="entry name" value="KVCHANNEL"/>
</dbReference>
<keyword evidence="8 13" id="KW-1133">Transmembrane helix</keyword>
<evidence type="ECO:0000313" key="15">
    <source>
        <dbReference type="EMBL" id="KAK2571125.1"/>
    </source>
</evidence>
<dbReference type="GO" id="GO:0051260">
    <property type="term" value="P:protein homooligomerization"/>
    <property type="evidence" value="ECO:0007669"/>
    <property type="project" value="InterPro"/>
</dbReference>
<keyword evidence="9" id="KW-0406">Ion transport</keyword>
<evidence type="ECO:0000259" key="14">
    <source>
        <dbReference type="SMART" id="SM00225"/>
    </source>
</evidence>
<keyword evidence="10 13" id="KW-0472">Membrane</keyword>
<keyword evidence="7" id="KW-0630">Potassium</keyword>
<dbReference type="PRINTS" id="PR00169">
    <property type="entry name" value="KCHANNEL"/>
</dbReference>
<feature type="transmembrane region" description="Helical" evidence="13">
    <location>
        <begin position="191"/>
        <end position="214"/>
    </location>
</feature>
<feature type="domain" description="BTB" evidence="14">
    <location>
        <begin position="43"/>
        <end position="142"/>
    </location>
</feature>
<evidence type="ECO:0000256" key="4">
    <source>
        <dbReference type="ARBA" id="ARBA00022692"/>
    </source>
</evidence>
<evidence type="ECO:0000256" key="11">
    <source>
        <dbReference type="ARBA" id="ARBA00023303"/>
    </source>
</evidence>
<name>A0AAD9R149_ACRCE</name>
<dbReference type="SUPFAM" id="SSF81324">
    <property type="entry name" value="Voltage-gated potassium channels"/>
    <property type="match status" value="1"/>
</dbReference>
<gene>
    <name evidence="15" type="ORF">P5673_003686</name>
</gene>
<keyword evidence="2" id="KW-0813">Transport</keyword>
<keyword evidence="11" id="KW-0407">Ion channel</keyword>
<evidence type="ECO:0000256" key="2">
    <source>
        <dbReference type="ARBA" id="ARBA00022448"/>
    </source>
</evidence>
<dbReference type="PRINTS" id="PR01498">
    <property type="entry name" value="SHAWCHANNEL"/>
</dbReference>
<dbReference type="InterPro" id="IPR005821">
    <property type="entry name" value="Ion_trans_dom"/>
</dbReference>
<proteinExistence type="predicted"/>
<dbReference type="PANTHER" id="PTHR11537:SF105">
    <property type="entry name" value="POTASSIUM VOLTAGE-GATED CHANNEL PROTEIN SHAL"/>
    <property type="match status" value="1"/>
</dbReference>
<dbReference type="Pfam" id="PF00520">
    <property type="entry name" value="Ion_trans"/>
    <property type="match status" value="1"/>
</dbReference>
<reference evidence="15" key="1">
    <citation type="journal article" date="2023" name="G3 (Bethesda)">
        <title>Whole genome assembly and annotation of the endangered Caribbean coral Acropora cervicornis.</title>
        <authorList>
            <person name="Selwyn J.D."/>
            <person name="Vollmer S.V."/>
        </authorList>
    </citation>
    <scope>NUCLEOTIDE SEQUENCE</scope>
    <source>
        <strain evidence="15">K2</strain>
    </source>
</reference>
<feature type="transmembrane region" description="Helical" evidence="13">
    <location>
        <begin position="318"/>
        <end position="350"/>
    </location>
</feature>
<dbReference type="EMBL" id="JARQWQ010000006">
    <property type="protein sequence ID" value="KAK2571125.1"/>
    <property type="molecule type" value="Genomic_DNA"/>
</dbReference>
<keyword evidence="3" id="KW-0633">Potassium transport</keyword>
<dbReference type="InterPro" id="IPR003974">
    <property type="entry name" value="K_chnl_volt-dep_Kv3"/>
</dbReference>
<keyword evidence="4 13" id="KW-0812">Transmembrane</keyword>
<dbReference type="Gene3D" id="3.30.710.10">
    <property type="entry name" value="Potassium Channel Kv1.1, Chain A"/>
    <property type="match status" value="1"/>
</dbReference>
<dbReference type="Proteomes" id="UP001249851">
    <property type="component" value="Unassembled WGS sequence"/>
</dbReference>
<dbReference type="FunFam" id="1.10.287.70:FF:000028">
    <property type="entry name" value="potassium voltage-gated channel subfamily D member 3"/>
    <property type="match status" value="1"/>
</dbReference>
<dbReference type="Pfam" id="PF02214">
    <property type="entry name" value="BTB_2"/>
    <property type="match status" value="1"/>
</dbReference>
<dbReference type="Gene3D" id="1.10.287.70">
    <property type="match status" value="1"/>
</dbReference>
<evidence type="ECO:0000256" key="7">
    <source>
        <dbReference type="ARBA" id="ARBA00022958"/>
    </source>
</evidence>
<evidence type="ECO:0000313" key="16">
    <source>
        <dbReference type="Proteomes" id="UP001249851"/>
    </source>
</evidence>
<dbReference type="GO" id="GO:0008076">
    <property type="term" value="C:voltage-gated potassium channel complex"/>
    <property type="evidence" value="ECO:0007669"/>
    <property type="project" value="InterPro"/>
</dbReference>
<evidence type="ECO:0000256" key="1">
    <source>
        <dbReference type="ARBA" id="ARBA00004141"/>
    </source>
</evidence>
<keyword evidence="5" id="KW-0631">Potassium channel</keyword>
<accession>A0AAD9R149</accession>
<evidence type="ECO:0000256" key="3">
    <source>
        <dbReference type="ARBA" id="ARBA00022538"/>
    </source>
</evidence>
<evidence type="ECO:0000256" key="10">
    <source>
        <dbReference type="ARBA" id="ARBA00023136"/>
    </source>
</evidence>
<dbReference type="InterPro" id="IPR028325">
    <property type="entry name" value="VG_K_chnl"/>
</dbReference>
<protein>
    <submittedName>
        <fullName evidence="15">Potassium voltage-gated channel protein Shal</fullName>
    </submittedName>
</protein>
<dbReference type="InterPro" id="IPR027359">
    <property type="entry name" value="Volt_channel_dom_sf"/>
</dbReference>
<evidence type="ECO:0000256" key="12">
    <source>
        <dbReference type="SAM" id="MobiDB-lite"/>
    </source>
</evidence>
<reference evidence="15" key="2">
    <citation type="journal article" date="2023" name="Science">
        <title>Genomic signatures of disease resistance in endangered staghorn corals.</title>
        <authorList>
            <person name="Vollmer S.V."/>
            <person name="Selwyn J.D."/>
            <person name="Despard B.A."/>
            <person name="Roesel C.L."/>
        </authorList>
    </citation>
    <scope>NUCLEOTIDE SEQUENCE</scope>
    <source>
        <strain evidence="15">K2</strain>
    </source>
</reference>
<dbReference type="InterPro" id="IPR003131">
    <property type="entry name" value="T1-type_BTB"/>
</dbReference>
<dbReference type="InterPro" id="IPR003968">
    <property type="entry name" value="K_chnl_volt-dep_Kv"/>
</dbReference>
<dbReference type="InterPro" id="IPR000210">
    <property type="entry name" value="BTB/POZ_dom"/>
</dbReference>
<evidence type="ECO:0000256" key="6">
    <source>
        <dbReference type="ARBA" id="ARBA00022882"/>
    </source>
</evidence>